<accession>A0AA40DIN8</accession>
<proteinExistence type="predicted"/>
<feature type="region of interest" description="Disordered" evidence="1">
    <location>
        <begin position="59"/>
        <end position="94"/>
    </location>
</feature>
<reference evidence="3" key="1">
    <citation type="submission" date="2023-06" db="EMBL/GenBank/DDBJ databases">
        <title>Genome-scale phylogeny and comparative genomics of the fungal order Sordariales.</title>
        <authorList>
            <consortium name="Lawrence Berkeley National Laboratory"/>
            <person name="Hensen N."/>
            <person name="Bonometti L."/>
            <person name="Westerberg I."/>
            <person name="Brannstrom I.O."/>
            <person name="Guillou S."/>
            <person name="Cros-Aarteil S."/>
            <person name="Calhoun S."/>
            <person name="Haridas S."/>
            <person name="Kuo A."/>
            <person name="Mondo S."/>
            <person name="Pangilinan J."/>
            <person name="Riley R."/>
            <person name="Labutti K."/>
            <person name="Andreopoulos B."/>
            <person name="Lipzen A."/>
            <person name="Chen C."/>
            <person name="Yanf M."/>
            <person name="Daum C."/>
            <person name="Ng V."/>
            <person name="Clum A."/>
            <person name="Steindorff A."/>
            <person name="Ohm R."/>
            <person name="Martin F."/>
            <person name="Silar P."/>
            <person name="Natvig D."/>
            <person name="Lalanne C."/>
            <person name="Gautier V."/>
            <person name="Ament-Velasquez S.L."/>
            <person name="Kruys A."/>
            <person name="Hutchinson M.I."/>
            <person name="Powell A.J."/>
            <person name="Barry K."/>
            <person name="Miller A.N."/>
            <person name="Grigoriev I.V."/>
            <person name="Debuchy R."/>
            <person name="Gladieux P."/>
            <person name="Thoren M.H."/>
            <person name="Johannesson H."/>
        </authorList>
    </citation>
    <scope>NUCLEOTIDE SEQUENCE</scope>
    <source>
        <strain evidence="3">CBS 540.89</strain>
    </source>
</reference>
<evidence type="ECO:0000313" key="3">
    <source>
        <dbReference type="EMBL" id="KAK0701373.1"/>
    </source>
</evidence>
<dbReference type="EMBL" id="JAUKTV010000029">
    <property type="protein sequence ID" value="KAK0701373.1"/>
    <property type="molecule type" value="Genomic_DNA"/>
</dbReference>
<feature type="compositionally biased region" description="Acidic residues" evidence="1">
    <location>
        <begin position="154"/>
        <end position="164"/>
    </location>
</feature>
<gene>
    <name evidence="3" type="ORF">B0T21DRAFT_116020</name>
</gene>
<protein>
    <submittedName>
        <fullName evidence="3">Uncharacterized protein</fullName>
    </submittedName>
</protein>
<keyword evidence="2" id="KW-1133">Transmembrane helix</keyword>
<sequence length="230" mass="26683">MSGDHGIWSLIWSQTLPCILYPAMAVLVGLYCYSLAVLAYIAVECIKQMAFAQDKDNEDEQEWFHVEDEENWDEGEDEGDEEEWDDKEWDDEDEEVKSEICEKYEKCVCNEPMKKLNDSNMRLPELRGVFDPAAYSNYHKPCDTRYPKFITIDTNDEETSDSEPVDTPSTSTDSFDHVGNDEADGEHHSDMKAQNEILVNRVKDLEAEVRMFKKRLEDGVGRRREEEDDA</sequence>
<keyword evidence="4" id="KW-1185">Reference proteome</keyword>
<evidence type="ECO:0000313" key="4">
    <source>
        <dbReference type="Proteomes" id="UP001172159"/>
    </source>
</evidence>
<organism evidence="3 4">
    <name type="scientific">Apiosordaria backusii</name>
    <dbReference type="NCBI Taxonomy" id="314023"/>
    <lineage>
        <taxon>Eukaryota</taxon>
        <taxon>Fungi</taxon>
        <taxon>Dikarya</taxon>
        <taxon>Ascomycota</taxon>
        <taxon>Pezizomycotina</taxon>
        <taxon>Sordariomycetes</taxon>
        <taxon>Sordariomycetidae</taxon>
        <taxon>Sordariales</taxon>
        <taxon>Lasiosphaeriaceae</taxon>
        <taxon>Apiosordaria</taxon>
    </lineage>
</organism>
<comment type="caution">
    <text evidence="3">The sequence shown here is derived from an EMBL/GenBank/DDBJ whole genome shotgun (WGS) entry which is preliminary data.</text>
</comment>
<keyword evidence="2" id="KW-0812">Transmembrane</keyword>
<feature type="transmembrane region" description="Helical" evidence="2">
    <location>
        <begin position="20"/>
        <end position="43"/>
    </location>
</feature>
<feature type="compositionally biased region" description="Basic and acidic residues" evidence="1">
    <location>
        <begin position="174"/>
        <end position="193"/>
    </location>
</feature>
<dbReference type="Proteomes" id="UP001172159">
    <property type="component" value="Unassembled WGS sequence"/>
</dbReference>
<keyword evidence="2" id="KW-0472">Membrane</keyword>
<dbReference type="AlphaFoldDB" id="A0AA40DIN8"/>
<evidence type="ECO:0000256" key="1">
    <source>
        <dbReference type="SAM" id="MobiDB-lite"/>
    </source>
</evidence>
<feature type="region of interest" description="Disordered" evidence="1">
    <location>
        <begin position="153"/>
        <end position="194"/>
    </location>
</feature>
<evidence type="ECO:0000256" key="2">
    <source>
        <dbReference type="SAM" id="Phobius"/>
    </source>
</evidence>
<name>A0AA40DIN8_9PEZI</name>